<feature type="compositionally biased region" description="Low complexity" evidence="1">
    <location>
        <begin position="1"/>
        <end position="19"/>
    </location>
</feature>
<name>A0A8D9B2F7_9HEMI</name>
<accession>A0A8D9B2F7</accession>
<sequence>MAEDGSVCSSGSGESLSAGQLDSGKPLSGELVIGKPLSGQLVSGKPLSGEFVSGKPVSGEPVYRLLEQVLQSLLEEGALDDGGEGGRVVDWKHPEELKVAAYQTCTRSPWLNIVWTPRQRERDCLICRLSACSPQKIVTTPY</sequence>
<dbReference type="AlphaFoldDB" id="A0A8D9B2F7"/>
<proteinExistence type="predicted"/>
<evidence type="ECO:0000313" key="2">
    <source>
        <dbReference type="EMBL" id="CAG6775255.1"/>
    </source>
</evidence>
<reference evidence="2" key="1">
    <citation type="submission" date="2021-05" db="EMBL/GenBank/DDBJ databases">
        <authorList>
            <person name="Alioto T."/>
            <person name="Alioto T."/>
            <person name="Gomez Garrido J."/>
        </authorList>
    </citation>
    <scope>NUCLEOTIDE SEQUENCE</scope>
</reference>
<feature type="region of interest" description="Disordered" evidence="1">
    <location>
        <begin position="1"/>
        <end position="23"/>
    </location>
</feature>
<protein>
    <submittedName>
        <fullName evidence="2">Uncharacterized protein</fullName>
    </submittedName>
</protein>
<evidence type="ECO:0000256" key="1">
    <source>
        <dbReference type="SAM" id="MobiDB-lite"/>
    </source>
</evidence>
<organism evidence="2">
    <name type="scientific">Cacopsylla melanoneura</name>
    <dbReference type="NCBI Taxonomy" id="428564"/>
    <lineage>
        <taxon>Eukaryota</taxon>
        <taxon>Metazoa</taxon>
        <taxon>Ecdysozoa</taxon>
        <taxon>Arthropoda</taxon>
        <taxon>Hexapoda</taxon>
        <taxon>Insecta</taxon>
        <taxon>Pterygota</taxon>
        <taxon>Neoptera</taxon>
        <taxon>Paraneoptera</taxon>
        <taxon>Hemiptera</taxon>
        <taxon>Sternorrhyncha</taxon>
        <taxon>Psylloidea</taxon>
        <taxon>Psyllidae</taxon>
        <taxon>Psyllinae</taxon>
        <taxon>Cacopsylla</taxon>
    </lineage>
</organism>
<dbReference type="EMBL" id="HBUF01597818">
    <property type="protein sequence ID" value="CAG6775255.1"/>
    <property type="molecule type" value="Transcribed_RNA"/>
</dbReference>